<dbReference type="AlphaFoldDB" id="A0AAC8Q6R9"/>
<organism evidence="1 3">
    <name type="scientific">Archangium gephyra</name>
    <dbReference type="NCBI Taxonomy" id="48"/>
    <lineage>
        <taxon>Bacteria</taxon>
        <taxon>Pseudomonadati</taxon>
        <taxon>Myxococcota</taxon>
        <taxon>Myxococcia</taxon>
        <taxon>Myxococcales</taxon>
        <taxon>Cystobacterineae</taxon>
        <taxon>Archangiaceae</taxon>
        <taxon>Archangium</taxon>
    </lineage>
</organism>
<evidence type="ECO:0000313" key="3">
    <source>
        <dbReference type="Proteomes" id="UP000035579"/>
    </source>
</evidence>
<dbReference type="EMBL" id="QUMU01000003">
    <property type="protein sequence ID" value="REG34729.1"/>
    <property type="molecule type" value="Genomic_DNA"/>
</dbReference>
<reference evidence="2 4" key="2">
    <citation type="submission" date="2018-08" db="EMBL/GenBank/DDBJ databases">
        <title>Genomic Encyclopedia of Archaeal and Bacterial Type Strains, Phase II (KMG-II): from individual species to whole genera.</title>
        <authorList>
            <person name="Goeker M."/>
        </authorList>
    </citation>
    <scope>NUCLEOTIDE SEQUENCE [LARGE SCALE GENOMIC DNA]</scope>
    <source>
        <strain evidence="2 4">DSM 2261</strain>
    </source>
</reference>
<dbReference type="EMBL" id="CP011509">
    <property type="protein sequence ID" value="AKJ01919.1"/>
    <property type="molecule type" value="Genomic_DNA"/>
</dbReference>
<evidence type="ECO:0000313" key="1">
    <source>
        <dbReference type="EMBL" id="AKJ01919.1"/>
    </source>
</evidence>
<gene>
    <name evidence="1" type="ORF">AA314_03545</name>
    <name evidence="2" type="ORF">ATI61_103638</name>
</gene>
<keyword evidence="4" id="KW-1185">Reference proteome</keyword>
<name>A0AAC8Q6R9_9BACT</name>
<reference evidence="1 3" key="1">
    <citation type="submission" date="2015-05" db="EMBL/GenBank/DDBJ databases">
        <title>Genome assembly of Archangium gephyra DSM 2261.</title>
        <authorList>
            <person name="Sharma G."/>
            <person name="Subramanian S."/>
        </authorList>
    </citation>
    <scope>NUCLEOTIDE SEQUENCE [LARGE SCALE GENOMIC DNA]</scope>
    <source>
        <strain evidence="1 3">DSM 2261</strain>
    </source>
</reference>
<dbReference type="RefSeq" id="WP_245682504.1">
    <property type="nucleotide sequence ID" value="NZ_CP011509.1"/>
</dbReference>
<dbReference type="Proteomes" id="UP000256345">
    <property type="component" value="Unassembled WGS sequence"/>
</dbReference>
<dbReference type="KEGG" id="age:AA314_03545"/>
<dbReference type="Proteomes" id="UP000035579">
    <property type="component" value="Chromosome"/>
</dbReference>
<protein>
    <submittedName>
        <fullName evidence="1">Uncharacterized protein</fullName>
    </submittedName>
</protein>
<proteinExistence type="predicted"/>
<sequence>MASNMSCIGINAKDPQDFGRRMSLLLERSEAAGRWGSHELRVWSDASGASVSFVLSKDGVECATPGFRARSRLQARATRFASDPDCRFCDPLLVEIVDAKGELFYPLATQLDDLLLTRERVSEGVILELGLCAFARGIETWTDEAAFIKAQADEEVKFAAESLIPSGLFSLEGEERPEAAEAFLTGRVLEAGLRENLATGETFQHAIVRTLGGSYDVLASPRELAAPLEAGNIIQGEFWLVGRVTSGLAEASRPGMPPRLVRA</sequence>
<evidence type="ECO:0000313" key="2">
    <source>
        <dbReference type="EMBL" id="REG34729.1"/>
    </source>
</evidence>
<accession>A0AAC8Q6R9</accession>
<evidence type="ECO:0000313" key="4">
    <source>
        <dbReference type="Proteomes" id="UP000256345"/>
    </source>
</evidence>